<dbReference type="SMART" id="SM00646">
    <property type="entry name" value="Ami_3"/>
    <property type="match status" value="1"/>
</dbReference>
<keyword evidence="3" id="KW-0378">Hydrolase</keyword>
<dbReference type="KEGG" id="sflv:IC614_12050"/>
<organism evidence="5 6">
    <name type="scientific">Allosphingosinicella flava</name>
    <dbReference type="NCBI Taxonomy" id="2771430"/>
    <lineage>
        <taxon>Bacteria</taxon>
        <taxon>Pseudomonadati</taxon>
        <taxon>Pseudomonadota</taxon>
        <taxon>Alphaproteobacteria</taxon>
        <taxon>Sphingomonadales</taxon>
        <taxon>Sphingomonadaceae</taxon>
        <taxon>Allosphingosinicella</taxon>
    </lineage>
</organism>
<dbReference type="PANTHER" id="PTHR30404">
    <property type="entry name" value="N-ACETYLMURAMOYL-L-ALANINE AMIDASE"/>
    <property type="match status" value="1"/>
</dbReference>
<evidence type="ECO:0000256" key="3">
    <source>
        <dbReference type="ARBA" id="ARBA00022801"/>
    </source>
</evidence>
<evidence type="ECO:0000313" key="5">
    <source>
        <dbReference type="EMBL" id="QPQ55018.1"/>
    </source>
</evidence>
<comment type="catalytic activity">
    <reaction evidence="1">
        <text>Hydrolyzes the link between N-acetylmuramoyl residues and L-amino acid residues in certain cell-wall glycopeptides.</text>
        <dbReference type="EC" id="3.5.1.28"/>
    </reaction>
</comment>
<gene>
    <name evidence="5" type="ORF">IC614_12050</name>
</gene>
<dbReference type="InterPro" id="IPR050695">
    <property type="entry name" value="N-acetylmuramoyl_amidase_3"/>
</dbReference>
<protein>
    <recommendedName>
        <fullName evidence="2">N-acetylmuramoyl-L-alanine amidase</fullName>
        <ecNumber evidence="2">3.5.1.28</ecNumber>
    </recommendedName>
</protein>
<evidence type="ECO:0000256" key="2">
    <source>
        <dbReference type="ARBA" id="ARBA00011901"/>
    </source>
</evidence>
<dbReference type="GO" id="GO:0030288">
    <property type="term" value="C:outer membrane-bounded periplasmic space"/>
    <property type="evidence" value="ECO:0007669"/>
    <property type="project" value="TreeGrafter"/>
</dbReference>
<name>A0A7T2GJG5_9SPHN</name>
<dbReference type="EC" id="3.5.1.28" evidence="2"/>
<proteinExistence type="predicted"/>
<dbReference type="GO" id="GO:0008745">
    <property type="term" value="F:N-acetylmuramoyl-L-alanine amidase activity"/>
    <property type="evidence" value="ECO:0007669"/>
    <property type="project" value="UniProtKB-EC"/>
</dbReference>
<dbReference type="Gene3D" id="3.40.630.40">
    <property type="entry name" value="Zn-dependent exopeptidases"/>
    <property type="match status" value="1"/>
</dbReference>
<dbReference type="PANTHER" id="PTHR30404:SF0">
    <property type="entry name" value="N-ACETYLMURAMOYL-L-ALANINE AMIDASE AMIC"/>
    <property type="match status" value="1"/>
</dbReference>
<dbReference type="EMBL" id="CP065592">
    <property type="protein sequence ID" value="QPQ55018.1"/>
    <property type="molecule type" value="Genomic_DNA"/>
</dbReference>
<keyword evidence="6" id="KW-1185">Reference proteome</keyword>
<evidence type="ECO:0000256" key="1">
    <source>
        <dbReference type="ARBA" id="ARBA00001561"/>
    </source>
</evidence>
<dbReference type="Proteomes" id="UP000594873">
    <property type="component" value="Chromosome"/>
</dbReference>
<dbReference type="RefSeq" id="WP_200971694.1">
    <property type="nucleotide sequence ID" value="NZ_CP065592.1"/>
</dbReference>
<sequence>MLALAVSIALWLGLLADGGGATVMLDAPEARPMDLPEIVGAADPRRPLIVIDPGHGGSDPGAVAPDGTQEKSVTLAVAAAVREALAEGGRVRVALTRADDRRLGLRQRFEIARKLGASLFISIHADAAPNPQATGATVYSLSEVASDREAAELASRENAAELVGAQDAQGGSAVNRILIDLAQRESMAASAAFADLLVREAEGQVPLRPEPRKFASLIVLKAPDIPSILFEIGYMTNAQDAAFLGSGEGKARIAAAMRRAIEIHAARLMTGD</sequence>
<dbReference type="CDD" id="cd02696">
    <property type="entry name" value="MurNAc-LAA"/>
    <property type="match status" value="1"/>
</dbReference>
<dbReference type="SUPFAM" id="SSF53187">
    <property type="entry name" value="Zn-dependent exopeptidases"/>
    <property type="match status" value="1"/>
</dbReference>
<dbReference type="InterPro" id="IPR002508">
    <property type="entry name" value="MurNAc-LAA_cat"/>
</dbReference>
<feature type="domain" description="MurNAc-LAA" evidence="4">
    <location>
        <begin position="109"/>
        <end position="262"/>
    </location>
</feature>
<evidence type="ECO:0000259" key="4">
    <source>
        <dbReference type="SMART" id="SM00646"/>
    </source>
</evidence>
<dbReference type="AlphaFoldDB" id="A0A7T2GJG5"/>
<evidence type="ECO:0000313" key="6">
    <source>
        <dbReference type="Proteomes" id="UP000594873"/>
    </source>
</evidence>
<dbReference type="GO" id="GO:0009253">
    <property type="term" value="P:peptidoglycan catabolic process"/>
    <property type="evidence" value="ECO:0007669"/>
    <property type="project" value="InterPro"/>
</dbReference>
<reference evidence="5 6" key="1">
    <citation type="submission" date="2020-11" db="EMBL/GenBank/DDBJ databases">
        <title>Genome seq and assembly of Sphingosinicella sp.</title>
        <authorList>
            <person name="Chhetri G."/>
        </authorList>
    </citation>
    <scope>NUCLEOTIDE SEQUENCE [LARGE SCALE GENOMIC DNA]</scope>
    <source>
        <strain evidence="5 6">UDD2</strain>
    </source>
</reference>
<dbReference type="Pfam" id="PF01520">
    <property type="entry name" value="Amidase_3"/>
    <property type="match status" value="1"/>
</dbReference>
<accession>A0A7T2GJG5</accession>